<dbReference type="EMBL" id="BOMQ01000063">
    <property type="protein sequence ID" value="GIE51951.1"/>
    <property type="molecule type" value="Genomic_DNA"/>
</dbReference>
<organism evidence="2 3">
    <name type="scientific">Actinoplanes nipponensis</name>
    <dbReference type="NCBI Taxonomy" id="135950"/>
    <lineage>
        <taxon>Bacteria</taxon>
        <taxon>Bacillati</taxon>
        <taxon>Actinomycetota</taxon>
        <taxon>Actinomycetes</taxon>
        <taxon>Micromonosporales</taxon>
        <taxon>Micromonosporaceae</taxon>
        <taxon>Actinoplanes</taxon>
    </lineage>
</organism>
<protein>
    <recommendedName>
        <fullName evidence="1">Low molecular weight protein antigen 6 PH domain-containing protein</fullName>
    </recommendedName>
</protein>
<dbReference type="InterPro" id="IPR019692">
    <property type="entry name" value="CFP-6_PH"/>
</dbReference>
<comment type="caution">
    <text evidence="2">The sequence shown here is derived from an EMBL/GenBank/DDBJ whole genome shotgun (WGS) entry which is preliminary data.</text>
</comment>
<dbReference type="Proteomes" id="UP000647172">
    <property type="component" value="Unassembled WGS sequence"/>
</dbReference>
<reference evidence="2" key="1">
    <citation type="submission" date="2021-01" db="EMBL/GenBank/DDBJ databases">
        <title>Whole genome shotgun sequence of Actinoplanes nipponensis NBRC 14063.</title>
        <authorList>
            <person name="Komaki H."/>
            <person name="Tamura T."/>
        </authorList>
    </citation>
    <scope>NUCLEOTIDE SEQUENCE</scope>
    <source>
        <strain evidence="2">NBRC 14063</strain>
    </source>
</reference>
<proteinExistence type="predicted"/>
<sequence>MRFLPAVVGILGLVGDEWKRPYTPGTGRWLVIGWEAVALGLLGWSTVEQFGLAGPGVRILATVIAAVWVIGGFRIREMGVYVGPAGLRIRGLLRSRTLRWDEIAHVRLHRHTHKLGHWQIEAGMTVLIERRDGTTVNTELWAQGVDFHTRPQLFRAVYRELRERHLAASFS</sequence>
<evidence type="ECO:0000313" key="2">
    <source>
        <dbReference type="EMBL" id="GIE51951.1"/>
    </source>
</evidence>
<dbReference type="Pfam" id="PF10756">
    <property type="entry name" value="bPH_6"/>
    <property type="match status" value="1"/>
</dbReference>
<gene>
    <name evidence="2" type="ORF">Ani05nite_54850</name>
</gene>
<evidence type="ECO:0000259" key="1">
    <source>
        <dbReference type="Pfam" id="PF10756"/>
    </source>
</evidence>
<keyword evidence="3" id="KW-1185">Reference proteome</keyword>
<accession>A0A919MNV1</accession>
<evidence type="ECO:0000313" key="3">
    <source>
        <dbReference type="Proteomes" id="UP000647172"/>
    </source>
</evidence>
<dbReference type="AlphaFoldDB" id="A0A919MNV1"/>
<feature type="domain" description="Low molecular weight protein antigen 6 PH" evidence="1">
    <location>
        <begin position="80"/>
        <end position="163"/>
    </location>
</feature>
<name>A0A919MNV1_9ACTN</name>